<evidence type="ECO:0000313" key="5">
    <source>
        <dbReference type="Proteomes" id="UP000050497"/>
    </source>
</evidence>
<reference evidence="4 6" key="2">
    <citation type="submission" date="2016-08" db="EMBL/GenBank/DDBJ databases">
        <authorList>
            <person name="Varghese N."/>
            <person name="Submissions Spin"/>
        </authorList>
    </citation>
    <scope>NUCLEOTIDE SEQUENCE [LARGE SCALE GENOMIC DNA]</scope>
    <source>
        <strain evidence="4 6">HL-109</strain>
    </source>
</reference>
<reference evidence="3 5" key="1">
    <citation type="submission" date="2015-09" db="EMBL/GenBank/DDBJ databases">
        <title>Identification and resolution of microdiversity through metagenomic sequencing of parallel consortia.</title>
        <authorList>
            <person name="Nelson W.C."/>
            <person name="Romine M.F."/>
            <person name="Lindemann S.R."/>
        </authorList>
    </citation>
    <scope>NUCLEOTIDE SEQUENCE [LARGE SCALE GENOMIC DNA]</scope>
    <source>
        <strain evidence="3">HL-109</strain>
    </source>
</reference>
<protein>
    <submittedName>
        <fullName evidence="3">Putative soluble lytic transglycosylase</fullName>
    </submittedName>
    <submittedName>
        <fullName evidence="4">Transglycosylase SLT domain-containing protein</fullName>
    </submittedName>
</protein>
<proteinExistence type="inferred from homology"/>
<accession>A0A0P8A0H7</accession>
<dbReference type="Pfam" id="PF01464">
    <property type="entry name" value="SLT"/>
    <property type="match status" value="1"/>
</dbReference>
<dbReference type="InterPro" id="IPR008258">
    <property type="entry name" value="Transglycosylase_SLT_dom_1"/>
</dbReference>
<evidence type="ECO:0000313" key="6">
    <source>
        <dbReference type="Proteomes" id="UP000182800"/>
    </source>
</evidence>
<name>A0A0P8A0H7_9HYPH</name>
<comment type="similarity">
    <text evidence="1">Belongs to the virb1 family.</text>
</comment>
<evidence type="ECO:0000313" key="3">
    <source>
        <dbReference type="EMBL" id="KPQ10865.1"/>
    </source>
</evidence>
<dbReference type="CDD" id="cd13400">
    <property type="entry name" value="LT_IagB-like"/>
    <property type="match status" value="1"/>
</dbReference>
<keyword evidence="6" id="KW-1185">Reference proteome</keyword>
<dbReference type="Proteomes" id="UP000050497">
    <property type="component" value="Unassembled WGS sequence"/>
</dbReference>
<evidence type="ECO:0000313" key="4">
    <source>
        <dbReference type="EMBL" id="SCC81091.1"/>
    </source>
</evidence>
<dbReference type="STRING" id="1653334.GA0071312_2021"/>
<dbReference type="RefSeq" id="WP_074444861.1">
    <property type="nucleotide sequence ID" value="NZ_FMBM01000002.1"/>
</dbReference>
<dbReference type="EMBL" id="FMBM01000002">
    <property type="protein sequence ID" value="SCC81091.1"/>
    <property type="molecule type" value="Genomic_DNA"/>
</dbReference>
<feature type="domain" description="Transglycosylase SLT" evidence="2">
    <location>
        <begin position="37"/>
        <end position="164"/>
    </location>
</feature>
<dbReference type="Gene3D" id="1.10.530.10">
    <property type="match status" value="1"/>
</dbReference>
<dbReference type="PATRIC" id="fig|1653334.4.peg.2953"/>
<sequence length="189" mass="21127">MRILTALACLTAAIFIFDAKAPARAEADPVCEAEMTRAAAKYDVPLAVLFAIGLTETGRRGALHPYALNIAGRSFFGESAADALREFERERRRGVKLIDLGCMQINHHYHKQEFESPAHMLDPALNVEYAARFLRELRDREGDWTRAVARYHAGRANTPAQKRYVCAVIRHMVATGFGEWTANAKMFCG</sequence>
<organism evidence="3 5">
    <name type="scientific">Saliniramus fredricksonii</name>
    <dbReference type="NCBI Taxonomy" id="1653334"/>
    <lineage>
        <taxon>Bacteria</taxon>
        <taxon>Pseudomonadati</taxon>
        <taxon>Pseudomonadota</taxon>
        <taxon>Alphaproteobacteria</taxon>
        <taxon>Hyphomicrobiales</taxon>
        <taxon>Salinarimonadaceae</taxon>
        <taxon>Saliniramus</taxon>
    </lineage>
</organism>
<comment type="caution">
    <text evidence="3">The sequence shown here is derived from an EMBL/GenBank/DDBJ whole genome shotgun (WGS) entry which is preliminary data.</text>
</comment>
<dbReference type="OrthoDB" id="5945995at2"/>
<dbReference type="AlphaFoldDB" id="A0A0P8A0H7"/>
<dbReference type="InterPro" id="IPR023346">
    <property type="entry name" value="Lysozyme-like_dom_sf"/>
</dbReference>
<gene>
    <name evidence="4" type="ORF">GA0071312_2021</name>
    <name evidence="3" type="ORF">HLUCCO17_09250</name>
</gene>
<dbReference type="EMBL" id="LJSX01000012">
    <property type="protein sequence ID" value="KPQ10865.1"/>
    <property type="molecule type" value="Genomic_DNA"/>
</dbReference>
<dbReference type="Proteomes" id="UP000182800">
    <property type="component" value="Unassembled WGS sequence"/>
</dbReference>
<dbReference type="SUPFAM" id="SSF53955">
    <property type="entry name" value="Lysozyme-like"/>
    <property type="match status" value="1"/>
</dbReference>
<evidence type="ECO:0000259" key="2">
    <source>
        <dbReference type="Pfam" id="PF01464"/>
    </source>
</evidence>
<evidence type="ECO:0000256" key="1">
    <source>
        <dbReference type="ARBA" id="ARBA00009387"/>
    </source>
</evidence>